<dbReference type="RefSeq" id="WP_087201779.1">
    <property type="nucleotide sequence ID" value="NZ_CP173660.1"/>
</dbReference>
<feature type="domain" description="Protein kinase" evidence="1">
    <location>
        <begin position="14"/>
        <end position="297"/>
    </location>
</feature>
<name>A0ABS7L575_9FIRM</name>
<keyword evidence="2" id="KW-0808">Transferase</keyword>
<dbReference type="EMBL" id="VIRV01000003">
    <property type="protein sequence ID" value="MBY0758186.1"/>
    <property type="molecule type" value="Genomic_DNA"/>
</dbReference>
<keyword evidence="2" id="KW-0418">Kinase</keyword>
<dbReference type="InterPro" id="IPR000719">
    <property type="entry name" value="Prot_kinase_dom"/>
</dbReference>
<dbReference type="PROSITE" id="PS50011">
    <property type="entry name" value="PROTEIN_KINASE_DOM"/>
    <property type="match status" value="1"/>
</dbReference>
<dbReference type="Proteomes" id="UP000779049">
    <property type="component" value="Unassembled WGS sequence"/>
</dbReference>
<organism evidence="2 3">
    <name type="scientific">Sellimonas caecigallum</name>
    <dbReference type="NCBI Taxonomy" id="2592333"/>
    <lineage>
        <taxon>Bacteria</taxon>
        <taxon>Bacillati</taxon>
        <taxon>Bacillota</taxon>
        <taxon>Clostridia</taxon>
        <taxon>Lachnospirales</taxon>
        <taxon>Lachnospiraceae</taxon>
        <taxon>Sellimonas</taxon>
    </lineage>
</organism>
<evidence type="ECO:0000259" key="1">
    <source>
        <dbReference type="PROSITE" id="PS50011"/>
    </source>
</evidence>
<sequence>MVGYKFDDIEFHLKEACDVSWLREFGKVFAVYDQNDSGNISFGVDNGKEKFFIKVAGLSTMESAQTKEEAVTALKAAMPVYENIRHKNLIDLVRHYAFGDMYLAIFKWVEGECLFDHWNFEKYDRDPEIIPPAKRFKQLPITKRLNSADVLFSFLDAVSKKGYVAVDFYDGSIMYDFESDTTTICDIDLFRKKPAANDMGKDYWGTKRVKAPEEYCYGAVIDEATNVYTLGAVLFNSFFGHYTDQEIRQMYEKSAFMPCPLSKWELNKKSYEVVSKAVSKKRSERYSSIHEFYMAWKEALKIVFF</sequence>
<keyword evidence="3" id="KW-1185">Reference proteome</keyword>
<dbReference type="Gene3D" id="1.10.510.10">
    <property type="entry name" value="Transferase(Phosphotransferase) domain 1"/>
    <property type="match status" value="1"/>
</dbReference>
<evidence type="ECO:0000313" key="3">
    <source>
        <dbReference type="Proteomes" id="UP000779049"/>
    </source>
</evidence>
<dbReference type="GO" id="GO:0004674">
    <property type="term" value="F:protein serine/threonine kinase activity"/>
    <property type="evidence" value="ECO:0007669"/>
    <property type="project" value="UniProtKB-KW"/>
</dbReference>
<keyword evidence="2" id="KW-0723">Serine/threonine-protein kinase</keyword>
<reference evidence="2 3" key="1">
    <citation type="journal article" date="2020" name="New Microbes New Infect">
        <title>Sellimonas caecigallum sp. nov., description and genome sequence of a new member of the Sellimonas genus isolated from the cecum of feral chicken.</title>
        <authorList>
            <person name="Wongkuna S."/>
            <person name="Ghimire S."/>
            <person name="Antony L."/>
            <person name="Chankhamhaengdecha S."/>
            <person name="Janvilisri T."/>
            <person name="Scaria J."/>
        </authorList>
    </citation>
    <scope>NUCLEOTIDE SEQUENCE [LARGE SCALE GENOMIC DNA]</scope>
    <source>
        <strain evidence="2 3">SW451</strain>
    </source>
</reference>
<evidence type="ECO:0000313" key="2">
    <source>
        <dbReference type="EMBL" id="MBY0758186.1"/>
    </source>
</evidence>
<dbReference type="SUPFAM" id="SSF56112">
    <property type="entry name" value="Protein kinase-like (PK-like)"/>
    <property type="match status" value="1"/>
</dbReference>
<proteinExistence type="predicted"/>
<gene>
    <name evidence="2" type="ORF">FLB61_03565</name>
</gene>
<accession>A0ABS7L575</accession>
<comment type="caution">
    <text evidence="2">The sequence shown here is derived from an EMBL/GenBank/DDBJ whole genome shotgun (WGS) entry which is preliminary data.</text>
</comment>
<protein>
    <submittedName>
        <fullName evidence="2">Serine/threonine protein kinase</fullName>
    </submittedName>
</protein>
<dbReference type="InterPro" id="IPR011009">
    <property type="entry name" value="Kinase-like_dom_sf"/>
</dbReference>